<reference evidence="2 3" key="1">
    <citation type="journal article" date="2021" name="Front. Microbiol.">
        <title>Comprehensive Comparative Genomics and Phenotyping of Methylobacterium Species.</title>
        <authorList>
            <person name="Alessa O."/>
            <person name="Ogura Y."/>
            <person name="Fujitani Y."/>
            <person name="Takami H."/>
            <person name="Hayashi T."/>
            <person name="Sahin N."/>
            <person name="Tani A."/>
        </authorList>
    </citation>
    <scope>NUCLEOTIDE SEQUENCE [LARGE SCALE GENOMIC DNA]</scope>
    <source>
        <strain evidence="2 3">DSM 23679</strain>
    </source>
</reference>
<name>A0ABQ4QIF4_9HYPH</name>
<comment type="caution">
    <text evidence="2">The sequence shown here is derived from an EMBL/GenBank/DDBJ whole genome shotgun (WGS) entry which is preliminary data.</text>
</comment>
<protein>
    <submittedName>
        <fullName evidence="2">Uncharacterized protein</fullName>
    </submittedName>
</protein>
<evidence type="ECO:0000313" key="3">
    <source>
        <dbReference type="Proteomes" id="UP001055117"/>
    </source>
</evidence>
<gene>
    <name evidence="2" type="ORF">AFCDBAGC_2914</name>
</gene>
<evidence type="ECO:0000256" key="1">
    <source>
        <dbReference type="SAM" id="MobiDB-lite"/>
    </source>
</evidence>
<organism evidence="2 3">
    <name type="scientific">Methylobacterium cerastii</name>
    <dbReference type="NCBI Taxonomy" id="932741"/>
    <lineage>
        <taxon>Bacteria</taxon>
        <taxon>Pseudomonadati</taxon>
        <taxon>Pseudomonadota</taxon>
        <taxon>Alphaproteobacteria</taxon>
        <taxon>Hyphomicrobiales</taxon>
        <taxon>Methylobacteriaceae</taxon>
        <taxon>Methylobacterium</taxon>
    </lineage>
</organism>
<keyword evidence="3" id="KW-1185">Reference proteome</keyword>
<evidence type="ECO:0000313" key="2">
    <source>
        <dbReference type="EMBL" id="GJD45045.1"/>
    </source>
</evidence>
<dbReference type="Proteomes" id="UP001055117">
    <property type="component" value="Unassembled WGS sequence"/>
</dbReference>
<feature type="compositionally biased region" description="Low complexity" evidence="1">
    <location>
        <begin position="158"/>
        <end position="178"/>
    </location>
</feature>
<dbReference type="EMBL" id="BPQG01000044">
    <property type="protein sequence ID" value="GJD45045.1"/>
    <property type="molecule type" value="Genomic_DNA"/>
</dbReference>
<accession>A0ABQ4QIF4</accession>
<feature type="region of interest" description="Disordered" evidence="1">
    <location>
        <begin position="138"/>
        <end position="178"/>
    </location>
</feature>
<sequence>MMQTHLFHSGDTGPDMNVGVGPGRPPVGAHQSGGALPASFEAWQALVAPGDVFRHPREVLSHPMLSPADKRAILVSWASDACVLEGAPGMRCLVGRRAEPVSIDAVLAALGELDREVRRTGPPAARAAPRRLRRLTDLHRYVRPRRRDDDDDPPPCPVGVMPRPKTPPSAALAAAIPA</sequence>
<proteinExistence type="predicted"/>